<comment type="caution">
    <text evidence="2">The sequence shown here is derived from an EMBL/GenBank/DDBJ whole genome shotgun (WGS) entry which is preliminary data.</text>
</comment>
<sequence length="97" mass="10238">MTLATNPWAVTDHDPTSNLNTAGPSTAAVLAYARADIHSAVAAADDPHHRRQHALSARDNAVTVLLAGDATPDELRHAEYYLADAEAFIAATNSPVH</sequence>
<organism evidence="2 3">
    <name type="scientific">Mycolicibacterium obuense</name>
    <dbReference type="NCBI Taxonomy" id="1807"/>
    <lineage>
        <taxon>Bacteria</taxon>
        <taxon>Bacillati</taxon>
        <taxon>Actinomycetota</taxon>
        <taxon>Actinomycetes</taxon>
        <taxon>Mycobacteriales</taxon>
        <taxon>Mycobacteriaceae</taxon>
        <taxon>Mycolicibacterium</taxon>
    </lineage>
</organism>
<feature type="region of interest" description="Disordered" evidence="1">
    <location>
        <begin position="1"/>
        <end position="22"/>
    </location>
</feature>
<dbReference type="Proteomes" id="UP000036313">
    <property type="component" value="Unassembled WGS sequence"/>
</dbReference>
<dbReference type="PATRIC" id="fig|1807.14.peg.4173"/>
<gene>
    <name evidence="2" type="ORF">MOBUDSM44075_04147</name>
</gene>
<proteinExistence type="predicted"/>
<evidence type="ECO:0000313" key="2">
    <source>
        <dbReference type="EMBL" id="KMO71913.1"/>
    </source>
</evidence>
<dbReference type="RefSeq" id="WP_048424517.1">
    <property type="nucleotide sequence ID" value="NZ_JYNU01000035.1"/>
</dbReference>
<dbReference type="EMBL" id="JYNU01000035">
    <property type="protein sequence ID" value="KMO71913.1"/>
    <property type="molecule type" value="Genomic_DNA"/>
</dbReference>
<protein>
    <submittedName>
        <fullName evidence="2">Uncharacterized protein</fullName>
    </submittedName>
</protein>
<reference evidence="2 3" key="1">
    <citation type="journal article" date="2015" name="Genome Biol. Evol.">
        <title>Characterization of Three Mycobacterium spp. with Potential Use in Bioremediation by Genome Sequencing and Comparative Genomics.</title>
        <authorList>
            <person name="Das S."/>
            <person name="Pettersson B.M."/>
            <person name="Behra P.R."/>
            <person name="Ramesh M."/>
            <person name="Dasgupta S."/>
            <person name="Bhattacharya A."/>
            <person name="Kirsebom L.A."/>
        </authorList>
    </citation>
    <scope>NUCLEOTIDE SEQUENCE [LARGE SCALE GENOMIC DNA]</scope>
    <source>
        <strain evidence="2 3">DSM 44075</strain>
    </source>
</reference>
<accession>A0A0J6VR06</accession>
<evidence type="ECO:0000256" key="1">
    <source>
        <dbReference type="SAM" id="MobiDB-lite"/>
    </source>
</evidence>
<name>A0A0J6VR06_9MYCO</name>
<evidence type="ECO:0000313" key="3">
    <source>
        <dbReference type="Proteomes" id="UP000036313"/>
    </source>
</evidence>
<dbReference type="AlphaFoldDB" id="A0A0J6VR06"/>